<evidence type="ECO:0000256" key="1">
    <source>
        <dbReference type="ARBA" id="ARBA00022499"/>
    </source>
</evidence>
<name>A0AAW1PVE8_9CHLO</name>
<proteinExistence type="predicted"/>
<dbReference type="EMBL" id="JALJOR010000004">
    <property type="protein sequence ID" value="KAK9817661.1"/>
    <property type="molecule type" value="Genomic_DNA"/>
</dbReference>
<organism evidence="3 4">
    <name type="scientific">[Myrmecia] bisecta</name>
    <dbReference type="NCBI Taxonomy" id="41462"/>
    <lineage>
        <taxon>Eukaryota</taxon>
        <taxon>Viridiplantae</taxon>
        <taxon>Chlorophyta</taxon>
        <taxon>core chlorophytes</taxon>
        <taxon>Trebouxiophyceae</taxon>
        <taxon>Trebouxiales</taxon>
        <taxon>Trebouxiaceae</taxon>
        <taxon>Myrmecia</taxon>
    </lineage>
</organism>
<reference evidence="3 4" key="1">
    <citation type="journal article" date="2024" name="Nat. Commun.">
        <title>Phylogenomics reveals the evolutionary origins of lichenization in chlorophyte algae.</title>
        <authorList>
            <person name="Puginier C."/>
            <person name="Libourel C."/>
            <person name="Otte J."/>
            <person name="Skaloud P."/>
            <person name="Haon M."/>
            <person name="Grisel S."/>
            <person name="Petersen M."/>
            <person name="Berrin J.G."/>
            <person name="Delaux P.M."/>
            <person name="Dal Grande F."/>
            <person name="Keller J."/>
        </authorList>
    </citation>
    <scope>NUCLEOTIDE SEQUENCE [LARGE SCALE GENOMIC DNA]</scope>
    <source>
        <strain evidence="3 4">SAG 2043</strain>
    </source>
</reference>
<dbReference type="InterPro" id="IPR019956">
    <property type="entry name" value="Ubiquitin_dom"/>
</dbReference>
<feature type="domain" description="Ubiquitin-like" evidence="2">
    <location>
        <begin position="24"/>
        <end position="99"/>
    </location>
</feature>
<accession>A0AAW1PVE8</accession>
<dbReference type="PANTHER" id="PTHR10666">
    <property type="entry name" value="UBIQUITIN"/>
    <property type="match status" value="1"/>
</dbReference>
<dbReference type="Proteomes" id="UP001489004">
    <property type="component" value="Unassembled WGS sequence"/>
</dbReference>
<protein>
    <recommendedName>
        <fullName evidence="2">Ubiquitin-like domain-containing protein</fullName>
    </recommendedName>
</protein>
<dbReference type="Pfam" id="PF00240">
    <property type="entry name" value="ubiquitin"/>
    <property type="match status" value="2"/>
</dbReference>
<dbReference type="PROSITE" id="PS00299">
    <property type="entry name" value="UBIQUITIN_1"/>
    <property type="match status" value="1"/>
</dbReference>
<feature type="domain" description="Ubiquitin-like" evidence="2">
    <location>
        <begin position="114"/>
        <end position="189"/>
    </location>
</feature>
<dbReference type="Gene3D" id="3.10.20.90">
    <property type="entry name" value="Phosphatidylinositol 3-kinase Catalytic Subunit, Chain A, domain 1"/>
    <property type="match status" value="2"/>
</dbReference>
<comment type="caution">
    <text evidence="3">The sequence shown here is derived from an EMBL/GenBank/DDBJ whole genome shotgun (WGS) entry which is preliminary data.</text>
</comment>
<dbReference type="InterPro" id="IPR019954">
    <property type="entry name" value="Ubiquitin_CS"/>
</dbReference>
<dbReference type="AlphaFoldDB" id="A0AAW1PVE8"/>
<evidence type="ECO:0000259" key="2">
    <source>
        <dbReference type="PROSITE" id="PS50053"/>
    </source>
</evidence>
<keyword evidence="1" id="KW-1017">Isopeptide bond</keyword>
<dbReference type="SMART" id="SM00213">
    <property type="entry name" value="UBQ"/>
    <property type="match status" value="2"/>
</dbReference>
<dbReference type="SUPFAM" id="SSF54236">
    <property type="entry name" value="Ubiquitin-like"/>
    <property type="match status" value="2"/>
</dbReference>
<sequence>MISSNVSPSQAVQRPVPSRANASFDIFCKTLTGKSFKVVVKPSDTILDVKELVQDQSGLPNSQQRLIFAGRELADDATLAGSHVSMGSTLHLVLRFHGTQHHDGREPRSTGRSLSISVRTLVGETFKLELDRADTIATAKIRLQDLEGTPAHKQGLIFDGIMLADDRTLGDCDISTGSTLDMVVALRGD</sequence>
<evidence type="ECO:0000313" key="3">
    <source>
        <dbReference type="EMBL" id="KAK9817661.1"/>
    </source>
</evidence>
<dbReference type="InterPro" id="IPR050158">
    <property type="entry name" value="Ubiquitin_ubiquitin-like"/>
</dbReference>
<dbReference type="InterPro" id="IPR000626">
    <property type="entry name" value="Ubiquitin-like_dom"/>
</dbReference>
<keyword evidence="4" id="KW-1185">Reference proteome</keyword>
<dbReference type="PRINTS" id="PR00348">
    <property type="entry name" value="UBIQUITIN"/>
</dbReference>
<dbReference type="PROSITE" id="PS50053">
    <property type="entry name" value="UBIQUITIN_2"/>
    <property type="match status" value="2"/>
</dbReference>
<dbReference type="GO" id="GO:0003729">
    <property type="term" value="F:mRNA binding"/>
    <property type="evidence" value="ECO:0007669"/>
    <property type="project" value="UniProtKB-ARBA"/>
</dbReference>
<gene>
    <name evidence="3" type="ORF">WJX72_000297</name>
</gene>
<dbReference type="InterPro" id="IPR029071">
    <property type="entry name" value="Ubiquitin-like_domsf"/>
</dbReference>
<evidence type="ECO:0000313" key="4">
    <source>
        <dbReference type="Proteomes" id="UP001489004"/>
    </source>
</evidence>